<dbReference type="STRING" id="1860122.A9404_03300"/>
<evidence type="ECO:0000313" key="2">
    <source>
        <dbReference type="EMBL" id="ANJ66534.1"/>
    </source>
</evidence>
<dbReference type="InterPro" id="IPR036736">
    <property type="entry name" value="ACP-like_sf"/>
</dbReference>
<sequence>MTILVQAELLHEVRDTVIDTLGLSDEAIAVDADVSLLGEIPELDSMGVVLLLTALESRFGLTLSDDDVDAEWFRTLGTLTEAVAARITPEGV</sequence>
<reference evidence="2 3" key="1">
    <citation type="submission" date="2016-06" db="EMBL/GenBank/DDBJ databases">
        <title>Insight into the functional genes involving in sulfur oxidation in Pearl River water.</title>
        <authorList>
            <person name="Luo J."/>
            <person name="Tan X."/>
            <person name="Lin W."/>
        </authorList>
    </citation>
    <scope>NUCLEOTIDE SEQUENCE [LARGE SCALE GENOMIC DNA]</scope>
    <source>
        <strain evidence="2 3">LS2</strain>
    </source>
</reference>
<feature type="domain" description="Carrier" evidence="1">
    <location>
        <begin position="7"/>
        <end position="87"/>
    </location>
</feature>
<dbReference type="KEGG" id="haz:A9404_03300"/>
<dbReference type="RefSeq" id="WP_066098642.1">
    <property type="nucleotide sequence ID" value="NZ_CP016027.1"/>
</dbReference>
<evidence type="ECO:0000259" key="1">
    <source>
        <dbReference type="PROSITE" id="PS50075"/>
    </source>
</evidence>
<dbReference type="Pfam" id="PF00550">
    <property type="entry name" value="PP-binding"/>
    <property type="match status" value="1"/>
</dbReference>
<dbReference type="InterPro" id="IPR009081">
    <property type="entry name" value="PP-bd_ACP"/>
</dbReference>
<dbReference type="OrthoDB" id="8527261at2"/>
<proteinExistence type="predicted"/>
<keyword evidence="3" id="KW-1185">Reference proteome</keyword>
<protein>
    <submittedName>
        <fullName evidence="2">Acyl carrier protein</fullName>
    </submittedName>
</protein>
<name>A0A191ZF86_9GAMM</name>
<dbReference type="Proteomes" id="UP000078596">
    <property type="component" value="Chromosome"/>
</dbReference>
<organism evidence="2 3">
    <name type="scientific">Halothiobacillus diazotrophicus</name>
    <dbReference type="NCBI Taxonomy" id="1860122"/>
    <lineage>
        <taxon>Bacteria</taxon>
        <taxon>Pseudomonadati</taxon>
        <taxon>Pseudomonadota</taxon>
        <taxon>Gammaproteobacteria</taxon>
        <taxon>Chromatiales</taxon>
        <taxon>Halothiobacillaceae</taxon>
        <taxon>Halothiobacillus</taxon>
    </lineage>
</organism>
<accession>A0A191ZF86</accession>
<dbReference type="PROSITE" id="PS50075">
    <property type="entry name" value="CARRIER"/>
    <property type="match status" value="1"/>
</dbReference>
<evidence type="ECO:0000313" key="3">
    <source>
        <dbReference type="Proteomes" id="UP000078596"/>
    </source>
</evidence>
<dbReference type="Gene3D" id="1.10.1200.10">
    <property type="entry name" value="ACP-like"/>
    <property type="match status" value="1"/>
</dbReference>
<gene>
    <name evidence="2" type="ORF">A9404_03300</name>
</gene>
<dbReference type="SUPFAM" id="SSF47336">
    <property type="entry name" value="ACP-like"/>
    <property type="match status" value="1"/>
</dbReference>
<dbReference type="AlphaFoldDB" id="A0A191ZF86"/>
<dbReference type="EMBL" id="CP016027">
    <property type="protein sequence ID" value="ANJ66534.1"/>
    <property type="molecule type" value="Genomic_DNA"/>
</dbReference>